<gene>
    <name evidence="1" type="ORF">L2E82_06006</name>
</gene>
<keyword evidence="2" id="KW-1185">Reference proteome</keyword>
<accession>A0ACB9H9Y3</accession>
<dbReference type="Proteomes" id="UP001055811">
    <property type="component" value="Linkage Group LG01"/>
</dbReference>
<name>A0ACB9H9Y3_CICIN</name>
<reference evidence="2" key="1">
    <citation type="journal article" date="2022" name="Mol. Ecol. Resour.">
        <title>The genomes of chicory, endive, great burdock and yacon provide insights into Asteraceae palaeo-polyploidization history and plant inulin production.</title>
        <authorList>
            <person name="Fan W."/>
            <person name="Wang S."/>
            <person name="Wang H."/>
            <person name="Wang A."/>
            <person name="Jiang F."/>
            <person name="Liu H."/>
            <person name="Zhao H."/>
            <person name="Xu D."/>
            <person name="Zhang Y."/>
        </authorList>
    </citation>
    <scope>NUCLEOTIDE SEQUENCE [LARGE SCALE GENOMIC DNA]</scope>
    <source>
        <strain evidence="2">cv. Punajuju</strain>
    </source>
</reference>
<evidence type="ECO:0000313" key="1">
    <source>
        <dbReference type="EMBL" id="KAI3792136.1"/>
    </source>
</evidence>
<evidence type="ECO:0000313" key="2">
    <source>
        <dbReference type="Proteomes" id="UP001055811"/>
    </source>
</evidence>
<proteinExistence type="predicted"/>
<protein>
    <submittedName>
        <fullName evidence="1">Uncharacterized protein</fullName>
    </submittedName>
</protein>
<reference evidence="1 2" key="2">
    <citation type="journal article" date="2022" name="Mol. Ecol. Resour.">
        <title>The genomes of chicory, endive, great burdock and yacon provide insights into Asteraceae paleo-polyploidization history and plant inulin production.</title>
        <authorList>
            <person name="Fan W."/>
            <person name="Wang S."/>
            <person name="Wang H."/>
            <person name="Wang A."/>
            <person name="Jiang F."/>
            <person name="Liu H."/>
            <person name="Zhao H."/>
            <person name="Xu D."/>
            <person name="Zhang Y."/>
        </authorList>
    </citation>
    <scope>NUCLEOTIDE SEQUENCE [LARGE SCALE GENOMIC DNA]</scope>
    <source>
        <strain evidence="2">cv. Punajuju</strain>
        <tissue evidence="1">Leaves</tissue>
    </source>
</reference>
<sequence>MSFRRDGKDLIWPDYRAHYVKVRITEGCIEGKSSVVDGMKLYEESTQYLGVRNMVSMLRCPKSEKKVDVHPWTSFLTIKFGAKLQKNTDGVVEDTDFSAALQSAESKLKSVVDRHWSDGALEADLRRADYIAKPRAMEDALMALETNDDICSIDCKVEVLDNLKSSLACFGSAQTIIVSVDYRRAPEYLYPAQYDDSWEAIKWVASHATRDGTEPWLNDYADFERVFFGGESACANIAHHMGMRIGLGKDLDTFGDGFKLVGLY</sequence>
<comment type="caution">
    <text evidence="1">The sequence shown here is derived from an EMBL/GenBank/DDBJ whole genome shotgun (WGS) entry which is preliminary data.</text>
</comment>
<organism evidence="1 2">
    <name type="scientific">Cichorium intybus</name>
    <name type="common">Chicory</name>
    <dbReference type="NCBI Taxonomy" id="13427"/>
    <lineage>
        <taxon>Eukaryota</taxon>
        <taxon>Viridiplantae</taxon>
        <taxon>Streptophyta</taxon>
        <taxon>Embryophyta</taxon>
        <taxon>Tracheophyta</taxon>
        <taxon>Spermatophyta</taxon>
        <taxon>Magnoliopsida</taxon>
        <taxon>eudicotyledons</taxon>
        <taxon>Gunneridae</taxon>
        <taxon>Pentapetalae</taxon>
        <taxon>asterids</taxon>
        <taxon>campanulids</taxon>
        <taxon>Asterales</taxon>
        <taxon>Asteraceae</taxon>
        <taxon>Cichorioideae</taxon>
        <taxon>Cichorieae</taxon>
        <taxon>Cichoriinae</taxon>
        <taxon>Cichorium</taxon>
    </lineage>
</organism>
<dbReference type="EMBL" id="CM042009">
    <property type="protein sequence ID" value="KAI3792136.1"/>
    <property type="molecule type" value="Genomic_DNA"/>
</dbReference>